<evidence type="ECO:0000256" key="1">
    <source>
        <dbReference type="ARBA" id="ARBA00004651"/>
    </source>
</evidence>
<dbReference type="InterPro" id="IPR020846">
    <property type="entry name" value="MFS_dom"/>
</dbReference>
<proteinExistence type="predicted"/>
<feature type="transmembrane region" description="Helical" evidence="6">
    <location>
        <begin position="251"/>
        <end position="273"/>
    </location>
</feature>
<keyword evidence="3 6" id="KW-0812">Transmembrane</keyword>
<dbReference type="SUPFAM" id="SSF103473">
    <property type="entry name" value="MFS general substrate transporter"/>
    <property type="match status" value="1"/>
</dbReference>
<keyword evidence="9" id="KW-1185">Reference proteome</keyword>
<feature type="transmembrane region" description="Helical" evidence="6">
    <location>
        <begin position="285"/>
        <end position="305"/>
    </location>
</feature>
<organism evidence="8 9">
    <name type="scientific">Carboxydocella sporoproducens DSM 16521</name>
    <dbReference type="NCBI Taxonomy" id="1121270"/>
    <lineage>
        <taxon>Bacteria</taxon>
        <taxon>Bacillati</taxon>
        <taxon>Bacillota</taxon>
        <taxon>Clostridia</taxon>
        <taxon>Eubacteriales</taxon>
        <taxon>Clostridiales Family XVI. Incertae Sedis</taxon>
        <taxon>Carboxydocella</taxon>
    </lineage>
</organism>
<feature type="transmembrane region" description="Helical" evidence="6">
    <location>
        <begin position="311"/>
        <end position="333"/>
    </location>
</feature>
<comment type="subcellular location">
    <subcellularLocation>
        <location evidence="1">Cell membrane</location>
        <topology evidence="1">Multi-pass membrane protein</topology>
    </subcellularLocation>
</comment>
<dbReference type="Gene3D" id="1.20.1250.20">
    <property type="entry name" value="MFS general substrate transporter like domains"/>
    <property type="match status" value="2"/>
</dbReference>
<dbReference type="PANTHER" id="PTHR23518">
    <property type="entry name" value="C-METHYLTRANSFERASE"/>
    <property type="match status" value="1"/>
</dbReference>
<protein>
    <submittedName>
        <fullName evidence="8">Na+/melibiose symporter</fullName>
    </submittedName>
</protein>
<evidence type="ECO:0000313" key="9">
    <source>
        <dbReference type="Proteomes" id="UP000189933"/>
    </source>
</evidence>
<dbReference type="GO" id="GO:0022857">
    <property type="term" value="F:transmembrane transporter activity"/>
    <property type="evidence" value="ECO:0007669"/>
    <property type="project" value="InterPro"/>
</dbReference>
<dbReference type="InterPro" id="IPR011701">
    <property type="entry name" value="MFS"/>
</dbReference>
<evidence type="ECO:0000256" key="2">
    <source>
        <dbReference type="ARBA" id="ARBA00022448"/>
    </source>
</evidence>
<dbReference type="PROSITE" id="PS50850">
    <property type="entry name" value="MFS"/>
    <property type="match status" value="1"/>
</dbReference>
<evidence type="ECO:0000256" key="5">
    <source>
        <dbReference type="ARBA" id="ARBA00023136"/>
    </source>
</evidence>
<feature type="transmembrane region" description="Helical" evidence="6">
    <location>
        <begin position="374"/>
        <end position="395"/>
    </location>
</feature>
<sequence length="396" mass="43878">MKKIWGLPRNVFILGWVSFFNDLSSEIVIRTLPLFLSNILGVKTSVIGLIEGIADTTATLLKFLAGYLSDRIRRRKPWVVAGYLIPALSRPFLYFASSWLWVLGIRFLDRVGKGIRTAPRDALIADSVAPEERGQAFGFHRAIDPFGAVLGATLAALLVYWSQQGQVQLTLTGYRYLVLAAIIPVFIGTILLIFFVKEVEPKAEKSALKQGLDWSLSGFDWRFKVFLLINILFTLGNSSDAFLLLRAQNVGLSVVQIFFLLALFNLLTTAVAWPAGKLSDRIPRIYLIVGGWLVYAVVYLGFAIADSSWQVWFFYALYGVYYGATEGVAKALVADLVPAEKRGTAYGLYNFSLGISLLPASLLAGWLWQWAGPAAPFYFGSGLALLATAGLWYVFR</sequence>
<reference evidence="9" key="1">
    <citation type="submission" date="2017-02" db="EMBL/GenBank/DDBJ databases">
        <authorList>
            <person name="Varghese N."/>
            <person name="Submissions S."/>
        </authorList>
    </citation>
    <scope>NUCLEOTIDE SEQUENCE [LARGE SCALE GENOMIC DNA]</scope>
    <source>
        <strain evidence="9">DSM 16521</strain>
    </source>
</reference>
<dbReference type="PANTHER" id="PTHR23518:SF2">
    <property type="entry name" value="MAJOR FACILITATOR SUPERFAMILY TRANSPORTER"/>
    <property type="match status" value="1"/>
</dbReference>
<evidence type="ECO:0000259" key="7">
    <source>
        <dbReference type="PROSITE" id="PS50850"/>
    </source>
</evidence>
<evidence type="ECO:0000313" key="8">
    <source>
        <dbReference type="EMBL" id="SJZ51711.1"/>
    </source>
</evidence>
<dbReference type="GO" id="GO:0005886">
    <property type="term" value="C:plasma membrane"/>
    <property type="evidence" value="ECO:0007669"/>
    <property type="project" value="UniProtKB-SubCell"/>
</dbReference>
<dbReference type="AlphaFoldDB" id="A0A1T4LAS6"/>
<dbReference type="CDD" id="cd17370">
    <property type="entry name" value="MFS_MJ1317_like"/>
    <property type="match status" value="1"/>
</dbReference>
<keyword evidence="4 6" id="KW-1133">Transmembrane helix</keyword>
<accession>A0A1T4LAS6</accession>
<evidence type="ECO:0000256" key="3">
    <source>
        <dbReference type="ARBA" id="ARBA00022692"/>
    </source>
</evidence>
<keyword evidence="5 6" id="KW-0472">Membrane</keyword>
<feature type="transmembrane region" description="Helical" evidence="6">
    <location>
        <begin position="142"/>
        <end position="162"/>
    </location>
</feature>
<dbReference type="InterPro" id="IPR036259">
    <property type="entry name" value="MFS_trans_sf"/>
</dbReference>
<gene>
    <name evidence="8" type="ORF">SAMN02745885_00110</name>
</gene>
<keyword evidence="2" id="KW-0813">Transport</keyword>
<feature type="transmembrane region" description="Helical" evidence="6">
    <location>
        <begin position="345"/>
        <end position="368"/>
    </location>
</feature>
<dbReference type="RefSeq" id="WP_200803445.1">
    <property type="nucleotide sequence ID" value="NZ_FUXM01000001.1"/>
</dbReference>
<feature type="transmembrane region" description="Helical" evidence="6">
    <location>
        <begin position="174"/>
        <end position="196"/>
    </location>
</feature>
<dbReference type="Proteomes" id="UP000189933">
    <property type="component" value="Unassembled WGS sequence"/>
</dbReference>
<dbReference type="Pfam" id="PF07690">
    <property type="entry name" value="MFS_1"/>
    <property type="match status" value="2"/>
</dbReference>
<name>A0A1T4LAS6_9FIRM</name>
<dbReference type="EMBL" id="FUXM01000001">
    <property type="protein sequence ID" value="SJZ51711.1"/>
    <property type="molecule type" value="Genomic_DNA"/>
</dbReference>
<evidence type="ECO:0000256" key="6">
    <source>
        <dbReference type="SAM" id="Phobius"/>
    </source>
</evidence>
<feature type="domain" description="Major facilitator superfamily (MFS) profile" evidence="7">
    <location>
        <begin position="10"/>
        <end position="396"/>
    </location>
</feature>
<evidence type="ECO:0000256" key="4">
    <source>
        <dbReference type="ARBA" id="ARBA00022989"/>
    </source>
</evidence>